<evidence type="ECO:0000313" key="6">
    <source>
        <dbReference type="EMBL" id="OMB01779.1"/>
    </source>
</evidence>
<evidence type="ECO:0000313" key="2">
    <source>
        <dbReference type="EMBL" id="ECX5668755.1"/>
    </source>
</evidence>
<dbReference type="EMBL" id="AALGZK010000008">
    <property type="protein sequence ID" value="ECZ5438750.1"/>
    <property type="molecule type" value="Genomic_DNA"/>
</dbReference>
<reference evidence="1" key="3">
    <citation type="submission" date="2018-06" db="EMBL/GenBank/DDBJ databases">
        <authorList>
            <person name="Ashton P.M."/>
            <person name="Dallman T."/>
            <person name="Nair S."/>
            <person name="De Pinna E."/>
            <person name="Peters T."/>
            <person name="Grant K."/>
        </authorList>
    </citation>
    <scope>NUCLEOTIDE SEQUENCE</scope>
    <source>
        <strain evidence="1">520532</strain>
    </source>
</reference>
<evidence type="ECO:0000313" key="5">
    <source>
        <dbReference type="EMBL" id="HAE4196254.1"/>
    </source>
</evidence>
<evidence type="ECO:0000313" key="1">
    <source>
        <dbReference type="EMBL" id="EBW7133213.1"/>
    </source>
</evidence>
<protein>
    <submittedName>
        <fullName evidence="6">Uncharacterized protein</fullName>
    </submittedName>
</protein>
<dbReference type="EMBL" id="AAHJAN010000140">
    <property type="protein sequence ID" value="EBW7133213.1"/>
    <property type="molecule type" value="Genomic_DNA"/>
</dbReference>
<reference evidence="5" key="5">
    <citation type="submission" date="2018-07" db="EMBL/GenBank/DDBJ databases">
        <authorList>
            <consortium name="NCBI Pathogen Detection Project"/>
        </authorList>
    </citation>
    <scope>NUCLEOTIDE SEQUENCE</scope>
    <source>
        <strain evidence="5">NCTR-SF87</strain>
        <strain evidence="4">Salmonella enterica</strain>
    </source>
</reference>
<name>A0A0R9N935_SALNE</name>
<sequence length="61" mass="7312">MKKRLFGLVKWLARVKLALEFLNELIAFVEKVYSYIHVALNYYCLSWDKSSRWKHGSINSF</sequence>
<reference evidence="2" key="4">
    <citation type="submission" date="2018-07" db="EMBL/GenBank/DDBJ databases">
        <authorList>
            <consortium name="GenomeTrakr network: Whole genome sequencing for foodborne pathogen traceback"/>
        </authorList>
    </citation>
    <scope>NUCLEOTIDE SEQUENCE</scope>
    <source>
        <strain evidence="2">CFSAN024524</strain>
        <strain evidence="3">FDA00000095</strain>
    </source>
</reference>
<proteinExistence type="predicted"/>
<dbReference type="AlphaFoldDB" id="A0A0R9N935"/>
<reference evidence="4" key="2">
    <citation type="journal article" date="2018" name="Genome Biol.">
        <title>SKESA: strategic k-mer extension for scrupulous assemblies.</title>
        <authorList>
            <person name="Souvorov A."/>
            <person name="Agarwala R."/>
            <person name="Lipman D.J."/>
        </authorList>
    </citation>
    <scope>NUCLEOTIDE SEQUENCE</scope>
    <source>
        <strain evidence="5">NCTR-SF87</strain>
        <strain evidence="4">Salmonella enterica</strain>
    </source>
</reference>
<dbReference type="EMBL" id="AAKZSZ010000002">
    <property type="protein sequence ID" value="ECX5668755.1"/>
    <property type="molecule type" value="Genomic_DNA"/>
</dbReference>
<comment type="caution">
    <text evidence="6">The sequence shown here is derived from an EMBL/GenBank/DDBJ whole genome shotgun (WGS) entry which is preliminary data.</text>
</comment>
<dbReference type="EMBL" id="DAAHFP010000003">
    <property type="protein sequence ID" value="HAB5907973.1"/>
    <property type="molecule type" value="Genomic_DNA"/>
</dbReference>
<organism evidence="6 7">
    <name type="scientific">Salmonella newport</name>
    <dbReference type="NCBI Taxonomy" id="108619"/>
    <lineage>
        <taxon>Bacteria</taxon>
        <taxon>Pseudomonadati</taxon>
        <taxon>Pseudomonadota</taxon>
        <taxon>Gammaproteobacteria</taxon>
        <taxon>Enterobacterales</taxon>
        <taxon>Enterobacteriaceae</taxon>
        <taxon>Salmonella</taxon>
    </lineage>
</organism>
<evidence type="ECO:0000313" key="7">
    <source>
        <dbReference type="Proteomes" id="UP000187320"/>
    </source>
</evidence>
<dbReference type="EMBL" id="MODC01000058">
    <property type="protein sequence ID" value="OMB01779.1"/>
    <property type="molecule type" value="Genomic_DNA"/>
</dbReference>
<dbReference type="EMBL" id="DAARWE010000044">
    <property type="protein sequence ID" value="HAE4196254.1"/>
    <property type="molecule type" value="Genomic_DNA"/>
</dbReference>
<accession>A0A0R9N935</accession>
<evidence type="ECO:0000313" key="3">
    <source>
        <dbReference type="EMBL" id="ECZ5438750.1"/>
    </source>
</evidence>
<evidence type="ECO:0000313" key="4">
    <source>
        <dbReference type="EMBL" id="HAB5907973.1"/>
    </source>
</evidence>
<gene>
    <name evidence="2" type="ORF">AA208_05745</name>
    <name evidence="3" type="ORF">AHQ57_16605</name>
    <name evidence="6" type="ORF">BLX71_15825</name>
    <name evidence="1" type="ORF">DQC53_23215</name>
    <name evidence="4" type="ORF">GB622_07615</name>
    <name evidence="5" type="ORF">GNC67_004859</name>
</gene>
<dbReference type="Proteomes" id="UP000187320">
    <property type="component" value="Unassembled WGS sequence"/>
</dbReference>
<reference evidence="6 7" key="1">
    <citation type="submission" date="2016-10" db="EMBL/GenBank/DDBJ databases">
        <title>Geospatial study of bovine Salmonella enterica.</title>
        <authorList>
            <person name="Liao J."/>
        </authorList>
    </citation>
    <scope>NUCLEOTIDE SEQUENCE [LARGE SCALE GENOMIC DNA]</scope>
    <source>
        <strain evidence="6 7">R8_4821_R1</strain>
    </source>
</reference>